<dbReference type="Proteomes" id="UP000215861">
    <property type="component" value="Unassembled WGS sequence"/>
</dbReference>
<dbReference type="Pfam" id="PF12571">
    <property type="entry name" value="Phage_tail_fib"/>
    <property type="match status" value="1"/>
</dbReference>
<dbReference type="SUPFAM" id="SSF49785">
    <property type="entry name" value="Galactose-binding domain-like"/>
    <property type="match status" value="1"/>
</dbReference>
<dbReference type="InterPro" id="IPR008979">
    <property type="entry name" value="Galactose-bd-like_sf"/>
</dbReference>
<dbReference type="AlphaFoldDB" id="A0A266ZYJ6"/>
<evidence type="ECO:0000313" key="2">
    <source>
        <dbReference type="EMBL" id="PAA04709.1"/>
    </source>
</evidence>
<evidence type="ECO:0000313" key="3">
    <source>
        <dbReference type="Proteomes" id="UP000215861"/>
    </source>
</evidence>
<dbReference type="Gene3D" id="2.60.120.260">
    <property type="entry name" value="Galactose-binding domain-like"/>
    <property type="match status" value="1"/>
</dbReference>
<dbReference type="InterPro" id="IPR051934">
    <property type="entry name" value="Phage_Tail_Fiber_Structural"/>
</dbReference>
<feature type="domain" description="Phage tail fibre protein N-terminal" evidence="1">
    <location>
        <begin position="6"/>
        <end position="153"/>
    </location>
</feature>
<organism evidence="2 3">
    <name type="scientific">Pseudomonas fragi</name>
    <dbReference type="NCBI Taxonomy" id="296"/>
    <lineage>
        <taxon>Bacteria</taxon>
        <taxon>Pseudomonadati</taxon>
        <taxon>Pseudomonadota</taxon>
        <taxon>Gammaproteobacteria</taxon>
        <taxon>Pseudomonadales</taxon>
        <taxon>Pseudomonadaceae</taxon>
        <taxon>Pseudomonas</taxon>
    </lineage>
</organism>
<reference evidence="2 3" key="1">
    <citation type="submission" date="2017-08" db="EMBL/GenBank/DDBJ databases">
        <title>Genomic and metabolic characterisation of spoilage-associated Pseudomonas species.</title>
        <authorList>
            <person name="Stanborough T."/>
            <person name="Fegan N."/>
            <person name="Powell S.M."/>
            <person name="Singh T."/>
            <person name="Tamplin M.L."/>
            <person name="Chandry P.S."/>
        </authorList>
    </citation>
    <scope>NUCLEOTIDE SEQUENCE [LARGE SCALE GENOMIC DNA]</scope>
    <source>
        <strain evidence="2 3">F1801</strain>
    </source>
</reference>
<comment type="caution">
    <text evidence="2">The sequence shown here is derived from an EMBL/GenBank/DDBJ whole genome shotgun (WGS) entry which is preliminary data.</text>
</comment>
<evidence type="ECO:0000259" key="1">
    <source>
        <dbReference type="Pfam" id="PF12571"/>
    </source>
</evidence>
<name>A0A266ZYJ6_PSEFR</name>
<dbReference type="OrthoDB" id="9810174at2"/>
<proteinExistence type="predicted"/>
<dbReference type="InterPro" id="IPR022225">
    <property type="entry name" value="Phage_tail_fibre_N"/>
</dbReference>
<gene>
    <name evidence="2" type="ORF">CJU81_22595</name>
</gene>
<sequence length="628" mass="67274">MIDQNSQFMAILTAVGEAKQANADALGVPWTFAQMGVGDAGGADPLPDRAQTRLMNERRRAPLNQVKIDPQNSNVIIAEQVIPENVGGWWIREIGLYDADGDLVAVANCAPSFKPLLAQGSGKTQVVRMNFIVTSAANVVLKIDPSVVLATRQYVDDSIEAAVNQLDIKQSVLVATTGPVVLAGVKTVDGIAVPLGSRVLVKNQALGKDNGLYLTADVWKRTADADTSAKVTSGLTVHVEQGATNGDTVWHLITDSPIVLGTTALTFQWAAGQNAPTQAVDDRSRKVANTESVRTQIESPNQVFAAHVYRKNRLINGNFDIWQRGAAGRVGNASGPAQSLYGPDRWLVYLPANSTATWERIAFEPGAGFNEGRYGLRVSRSGSNDGMNITQRIEGVETCSGQRVTVSFYMRSSINHTCVVRTRQYFGTGGSDQSQGADALVSVTTAFKRYVVTLDIPSITGKKTTHNDAFLELIFGSLGKGAYSLDLASVQVESGVIATDFELRPLAYELILCQRYYEKTFSQDVEPHNGSGIAGSLICIVYSGQVGSSSQPVGHWAFRVEKRATASIRLYSPMGSGPDGQWRSGSNLVSSANAQALIVGTRQASIDNGDVGIAPQTYYIHATADAEL</sequence>
<accession>A0A266ZYJ6</accession>
<dbReference type="PANTHER" id="PTHR35191:SF1">
    <property type="entry name" value="PROPHAGE SIDE TAIL FIBER PROTEIN HOMOLOG STFQ-RELATED"/>
    <property type="match status" value="1"/>
</dbReference>
<dbReference type="EMBL" id="NQKQ01000038">
    <property type="protein sequence ID" value="PAA04709.1"/>
    <property type="molecule type" value="Genomic_DNA"/>
</dbReference>
<dbReference type="RefSeq" id="WP_095038325.1">
    <property type="nucleotide sequence ID" value="NZ_NQKQ01000038.1"/>
</dbReference>
<protein>
    <recommendedName>
        <fullName evidence="1">Phage tail fibre protein N-terminal domain-containing protein</fullName>
    </recommendedName>
</protein>
<dbReference type="PANTHER" id="PTHR35191">
    <property type="entry name" value="PROPHAGE SIDE TAIL FIBER PROTEIN HOMOLOG STFQ-RELATED"/>
    <property type="match status" value="1"/>
</dbReference>